<evidence type="ECO:0000313" key="5">
    <source>
        <dbReference type="EMBL" id="GAM73392.1"/>
    </source>
</evidence>
<dbReference type="Proteomes" id="UP000031666">
    <property type="component" value="Unassembled WGS sequence"/>
</dbReference>
<dbReference type="SUPFAM" id="SSF48452">
    <property type="entry name" value="TPR-like"/>
    <property type="match status" value="1"/>
</dbReference>
<accession>A0A0B8Q915</accession>
<reference evidence="5 6" key="2">
    <citation type="submission" date="2015-01" db="EMBL/GenBank/DDBJ databases">
        <authorList>
            <consortium name="NBRP consortium"/>
            <person name="Sawabe T."/>
            <person name="Meirelles P."/>
            <person name="Feng G."/>
            <person name="Sayaka M."/>
            <person name="Hattori M."/>
            <person name="Ohkuma M."/>
        </authorList>
    </citation>
    <scope>NUCLEOTIDE SEQUENCE [LARGE SCALE GENOMIC DNA]</scope>
    <source>
        <strain evidence="6">JCM 19241</strain>
    </source>
</reference>
<dbReference type="InterPro" id="IPR036680">
    <property type="entry name" value="SPOR-like_sf"/>
</dbReference>
<feature type="domain" description="SPOR" evidence="4">
    <location>
        <begin position="255"/>
        <end position="336"/>
    </location>
</feature>
<dbReference type="Pfam" id="PF13432">
    <property type="entry name" value="TPR_16"/>
    <property type="match status" value="1"/>
</dbReference>
<dbReference type="InterPro" id="IPR019734">
    <property type="entry name" value="TPR_rpt"/>
</dbReference>
<proteinExistence type="predicted"/>
<evidence type="ECO:0000313" key="6">
    <source>
        <dbReference type="Proteomes" id="UP000031666"/>
    </source>
</evidence>
<dbReference type="AlphaFoldDB" id="A0A0B8Q915"/>
<dbReference type="InterPro" id="IPR051012">
    <property type="entry name" value="CellSynth/LPSAsmb/PSIAsmb"/>
</dbReference>
<reference evidence="5 6" key="1">
    <citation type="submission" date="2015-01" db="EMBL/GenBank/DDBJ databases">
        <title>Vibrio sp. C94 JCM 19241 whole genome shotgun sequence.</title>
        <authorList>
            <person name="Sawabe T."/>
            <person name="Meirelles P."/>
            <person name="Feng G."/>
            <person name="Sayaka M."/>
            <person name="Hattori M."/>
            <person name="Ohkuma M."/>
        </authorList>
    </citation>
    <scope>NUCLEOTIDE SEQUENCE [LARGE SCALE GENOMIC DNA]</scope>
    <source>
        <strain evidence="6">JCM 19241</strain>
    </source>
</reference>
<dbReference type="PANTHER" id="PTHR45586">
    <property type="entry name" value="TPR REPEAT-CONTAINING PROTEIN PA4667"/>
    <property type="match status" value="1"/>
</dbReference>
<dbReference type="PROSITE" id="PS51257">
    <property type="entry name" value="PROKAR_LIPOPROTEIN"/>
    <property type="match status" value="1"/>
</dbReference>
<comment type="caution">
    <text evidence="5">The sequence shown here is derived from an EMBL/GenBank/DDBJ whole genome shotgun (WGS) entry which is preliminary data.</text>
</comment>
<dbReference type="STRING" id="1481914.JCM19241_2847"/>
<gene>
    <name evidence="5" type="ORF">JCM19241_2847</name>
</gene>
<keyword evidence="1" id="KW-0677">Repeat</keyword>
<feature type="signal peptide" evidence="3">
    <location>
        <begin position="1"/>
        <end position="18"/>
    </location>
</feature>
<evidence type="ECO:0000259" key="4">
    <source>
        <dbReference type="PROSITE" id="PS51724"/>
    </source>
</evidence>
<evidence type="ECO:0000256" key="1">
    <source>
        <dbReference type="ARBA" id="ARBA00022737"/>
    </source>
</evidence>
<dbReference type="SUPFAM" id="SSF110997">
    <property type="entry name" value="Sporulation related repeat"/>
    <property type="match status" value="1"/>
</dbReference>
<dbReference type="Gene3D" id="3.30.70.1070">
    <property type="entry name" value="Sporulation related repeat"/>
    <property type="match status" value="1"/>
</dbReference>
<dbReference type="SMART" id="SM00028">
    <property type="entry name" value="TPR"/>
    <property type="match status" value="4"/>
</dbReference>
<dbReference type="InterPro" id="IPR007730">
    <property type="entry name" value="SPOR-like_dom"/>
</dbReference>
<organism evidence="5 6">
    <name type="scientific">Vibrio ishigakensis</name>
    <dbReference type="NCBI Taxonomy" id="1481914"/>
    <lineage>
        <taxon>Bacteria</taxon>
        <taxon>Pseudomonadati</taxon>
        <taxon>Pseudomonadota</taxon>
        <taxon>Gammaproteobacteria</taxon>
        <taxon>Vibrionales</taxon>
        <taxon>Vibrionaceae</taxon>
        <taxon>Vibrio</taxon>
    </lineage>
</organism>
<dbReference type="InterPro" id="IPR011990">
    <property type="entry name" value="TPR-like_helical_dom_sf"/>
</dbReference>
<name>A0A0B8Q915_9VIBR</name>
<keyword evidence="2" id="KW-0802">TPR repeat</keyword>
<dbReference type="Gene3D" id="1.25.40.10">
    <property type="entry name" value="Tetratricopeptide repeat domain"/>
    <property type="match status" value="1"/>
</dbReference>
<keyword evidence="3" id="KW-0732">Signal</keyword>
<protein>
    <submittedName>
        <fullName evidence="5">Flp pilus assembly protein tadD</fullName>
    </submittedName>
</protein>
<sequence length="337" mass="37787">MKYPVILLSLLLSGCATTGQDEQQTIEQLTVSKNYAGLVEVYKAKVIENDQDWEAQQKLAEAYLKNGDVESANFYVQRVIDLSKQPNGKAYFLKGKILARNFDFEGALKQYSQALALGLNDAELYMQRGIALAQTKKYETALDSFNLARLRGFNETAVKNNIAMVYIYQGDFQSAVDILLPVYEQDTTNSKVSSNLKLSLMKLEAAEGSNDASMEVLPEQVIPEVEVDEPAGEAEVSAITAEEFFKAEPFNTKIEPSERKYYIQLGAYDNMPEALEKRNALLDTRLPISIKPADLGKSGTWYRLLTGEFDTYRQARTFAANNKDALASHDYFIQVIQ</sequence>
<dbReference type="Pfam" id="PF05036">
    <property type="entry name" value="SPOR"/>
    <property type="match status" value="1"/>
</dbReference>
<evidence type="ECO:0000256" key="2">
    <source>
        <dbReference type="ARBA" id="ARBA00022803"/>
    </source>
</evidence>
<dbReference type="EMBL" id="BBSC01000001">
    <property type="protein sequence ID" value="GAM73392.1"/>
    <property type="molecule type" value="Genomic_DNA"/>
</dbReference>
<evidence type="ECO:0000256" key="3">
    <source>
        <dbReference type="SAM" id="SignalP"/>
    </source>
</evidence>
<dbReference type="GO" id="GO:0042834">
    <property type="term" value="F:peptidoglycan binding"/>
    <property type="evidence" value="ECO:0007669"/>
    <property type="project" value="InterPro"/>
</dbReference>
<dbReference type="PROSITE" id="PS51724">
    <property type="entry name" value="SPOR"/>
    <property type="match status" value="1"/>
</dbReference>
<feature type="chain" id="PRO_5002123814" evidence="3">
    <location>
        <begin position="19"/>
        <end position="337"/>
    </location>
</feature>
<dbReference type="PANTHER" id="PTHR45586:SF1">
    <property type="entry name" value="LIPOPOLYSACCHARIDE ASSEMBLY PROTEIN B"/>
    <property type="match status" value="1"/>
</dbReference>